<sequence length="1915" mass="211671">MAPEKRSHDDYSVGWICALPKEQTAATAMLDERHPDLPKNMNDTNTYTLGSIGSHNVVIACLPKGQYGTNSAAHVATLMIGSFPSVKIGLMVGIGGGVPMKVRLGDVVVSTPGGQHAGVIQWDLGKATEGGTFERTGALSNPPGSLLTALAKLETEHELTGSKIPSFLDELKAKYPRLAKKYLKSDSLQDVLFKADYPHVNEPFMNTEGPTGGIAEPSQAEDVEESGGEGYEEPCLFCDRNNILPRRRRSMKVHYGLIASGNKVIKDALYRDKLNDALGGNVLCFEMEAAGLMNNFPCLVIRGICDYCDSHKNKHWQEHAAAVAAAFAKELLGCIQPSAVKGEQFMRDIMWDQTPEKMTATLVKQLAQNLRPFPEAVHQLHCRHNSMKSRPFLGELSNTLTSLIQSFSRVFILIDALDEGDDYDRKKFLDEVFTIQAKTGLNLFATSRAAINHIAAGFEGSIFRDISPTRHDIFQFLNARMSELPSFVANDKALQEEIKESIVSAIEGMFLLAQLYIYSLAGKRGPASIRVALQDIHTASSSDDRSRVLDVAYDKSMERIQQLKGDLPRDALLIISWIVKAKRQLKLIEIQEALAVELGAFKRNPDNIPTAEHISLACASLVIVKGDSVELVHYTAQEYFERPDNRWMERAHDRITDICMTYLSFSGFRHDLGVSWESLIRRCEEYPLYNYATAYWADHAKEALVMGLGVSRVIDFLANGQTQNSWYQDLLYSHSSQLFSLDAMPSRSTPLHVAAFFGLHHVVATLLAQGLSPNIHDSLLRKPIWWATWNGHTQVVEVLLSDTTDLEINDTEHGQTILHVAVLQGYEAIVALLLDQHNLESKDSMGRTSLMLAAQYGRQAVAEFLFSKGADIEAKDANGQAPLSLAAKFGHENIVKWLVEKGACLETKDNNNRTPLSLIAETLHPKISSYMTAKYNDTTTTYPGPSIILDWVKPEIIAEYLIEKGANIETEDSNDETPLMLAIKSAQTSLTACLIDNGANLEAKDENGDTLLTWAIKNEKSDLIAHLIEKGADLEARDENGDTVLTWTIKQQKSDLGTYLIEKGARLDAKDENGDTLLTWAIKKRKTDLVTQLIEKGADLEATDRSGQTPLILATKSEQKSLMICLISKGANIEAMDLKFQSPLSIAIKSWRRDIIELLIDEDVNINRVMSNDHTPLMLAIENGDIDTAKLLIENGAFLDGTSWASVKGGKWKKSPSSHDIANGYNTLLICALLICATAKGSKSPLTCAIAKGRNDIVEMLIGKGADLEACNFKTCETALIFAAQEGRTSITRLLLEKGANMEARDILGATPLSWAASFGHEDAIELLLANNANIEAATIFGHTPLGSAALLGQTDAVRLLLDNDANLEATDILGRTPLVCAIVQNRVPTIRTILSSRKAKVHWRDKQGCTLMHYAVKEKNIHSVKLLLGVDKVEADEKDNDGRTPFSYAAELEDRSDIWRAMLASGKVDVNTRDNRGRTPLLLAMEHKEKRLMEELLNLDSIDPDAKDDEGRTPLRYAIEFHNRSAIRVLMSSRRHERVDFNAKDDDGRTPLQSAMRWKIPAITEALLLTGKVDTNAEDEEGFTPLLYAIETGDVPLLKLLLNSEQVNTNAKDEYGQVDANAADERGQTPLFDAIQEGQIPIIQALLDSGKVDAHIKDMQGRTPLSYAMEIGDKFIVKALLDLDTADIDIRDGKGRTPLSYAASYDVARMLIKARKVDVNSKDKQVGVLSFLFDFIVFVHSSSGGTLVRICTPCHSLTRSPKAAFTILCCFNIFNPLNTGEVMSIAYMLPQPPDMSCTSSDVGFSFSAKTAAIEDSAGDMSASCSSSCSFEEGEEYLWRGVEEKWRDVVEERERVRRLLVLVMVGLNVFATEAIAVREGREAVARRRRRSAERQEEQIMIVIWQFEVCPSVGRA</sequence>
<dbReference type="GO" id="GO:0009116">
    <property type="term" value="P:nucleoside metabolic process"/>
    <property type="evidence" value="ECO:0007669"/>
    <property type="project" value="InterPro"/>
</dbReference>
<feature type="repeat" description="ANK" evidence="3">
    <location>
        <begin position="1073"/>
        <end position="1105"/>
    </location>
</feature>
<proteinExistence type="predicted"/>
<feature type="repeat" description="ANK" evidence="3">
    <location>
        <begin position="1172"/>
        <end position="1204"/>
    </location>
</feature>
<dbReference type="SUPFAM" id="SSF53167">
    <property type="entry name" value="Purine and uridine phosphorylases"/>
    <property type="match status" value="1"/>
</dbReference>
<feature type="repeat" description="ANK" evidence="3">
    <location>
        <begin position="1241"/>
        <end position="1273"/>
    </location>
</feature>
<evidence type="ECO:0008006" key="8">
    <source>
        <dbReference type="Google" id="ProtNLM"/>
    </source>
</evidence>
<dbReference type="InterPro" id="IPR036770">
    <property type="entry name" value="Ankyrin_rpt-contain_sf"/>
</dbReference>
<dbReference type="InterPro" id="IPR054471">
    <property type="entry name" value="GPIID_WHD"/>
</dbReference>
<comment type="caution">
    <text evidence="6">The sequence shown here is derived from an EMBL/GenBank/DDBJ whole genome shotgun (WGS) entry which is preliminary data.</text>
</comment>
<accession>A0AAE1IKR3</accession>
<keyword evidence="1" id="KW-0677">Repeat</keyword>
<feature type="repeat" description="ANK" evidence="3">
    <location>
        <begin position="1627"/>
        <end position="1651"/>
    </location>
</feature>
<dbReference type="PROSITE" id="PS50297">
    <property type="entry name" value="ANK_REP_REGION"/>
    <property type="match status" value="15"/>
</dbReference>
<name>A0AAE1IKR3_9HYPO</name>
<evidence type="ECO:0000259" key="4">
    <source>
        <dbReference type="Pfam" id="PF22939"/>
    </source>
</evidence>
<dbReference type="PANTHER" id="PTHR24198:SF165">
    <property type="entry name" value="ANKYRIN REPEAT-CONTAINING PROTEIN-RELATED"/>
    <property type="match status" value="1"/>
</dbReference>
<feature type="repeat" description="ANK" evidence="3">
    <location>
        <begin position="878"/>
        <end position="910"/>
    </location>
</feature>
<feature type="repeat" description="ANK" evidence="3">
    <location>
        <begin position="845"/>
        <end position="877"/>
    </location>
</feature>
<reference evidence="6" key="1">
    <citation type="submission" date="2023-11" db="EMBL/GenBank/DDBJ databases">
        <title>The genome sequences of three competitors of mushroom-forming fungi.</title>
        <authorList>
            <person name="Beijen E."/>
            <person name="Ohm R.A."/>
        </authorList>
    </citation>
    <scope>NUCLEOTIDE SEQUENCE</scope>
    <source>
        <strain evidence="6">CBS 100526</strain>
    </source>
</reference>
<dbReference type="SMART" id="SM00248">
    <property type="entry name" value="ANK"/>
    <property type="match status" value="27"/>
</dbReference>
<feature type="repeat" description="ANK" evidence="3">
    <location>
        <begin position="1106"/>
        <end position="1138"/>
    </location>
</feature>
<evidence type="ECO:0000313" key="6">
    <source>
        <dbReference type="EMBL" id="KAK4083776.1"/>
    </source>
</evidence>
<feature type="domain" description="Nephrocystin 3-like N-terminal" evidence="5">
    <location>
        <begin position="352"/>
        <end position="448"/>
    </location>
</feature>
<dbReference type="GO" id="GO:0003824">
    <property type="term" value="F:catalytic activity"/>
    <property type="evidence" value="ECO:0007669"/>
    <property type="project" value="InterPro"/>
</dbReference>
<keyword evidence="7" id="KW-1185">Reference proteome</keyword>
<dbReference type="PROSITE" id="PS50088">
    <property type="entry name" value="ANK_REPEAT"/>
    <property type="match status" value="16"/>
</dbReference>
<feature type="repeat" description="ANK" evidence="3">
    <location>
        <begin position="1341"/>
        <end position="1373"/>
    </location>
</feature>
<dbReference type="InterPro" id="IPR056884">
    <property type="entry name" value="NPHP3-like_N"/>
</dbReference>
<dbReference type="Proteomes" id="UP001273209">
    <property type="component" value="Unassembled WGS sequence"/>
</dbReference>
<dbReference type="SUPFAM" id="SSF48403">
    <property type="entry name" value="Ankyrin repeat"/>
    <property type="match status" value="4"/>
</dbReference>
<feature type="repeat" description="ANK" evidence="3">
    <location>
        <begin position="1582"/>
        <end position="1604"/>
    </location>
</feature>
<evidence type="ECO:0000313" key="7">
    <source>
        <dbReference type="Proteomes" id="UP001273209"/>
    </source>
</evidence>
<feature type="domain" description="GPI inositol-deacylase winged helix" evidence="4">
    <location>
        <begin position="569"/>
        <end position="641"/>
    </location>
</feature>
<feature type="repeat" description="ANK" evidence="3">
    <location>
        <begin position="1007"/>
        <end position="1039"/>
    </location>
</feature>
<dbReference type="EMBL" id="JAWRVG010000003">
    <property type="protein sequence ID" value="KAK4083776.1"/>
    <property type="molecule type" value="Genomic_DNA"/>
</dbReference>
<feature type="repeat" description="ANK" evidence="3">
    <location>
        <begin position="1040"/>
        <end position="1072"/>
    </location>
</feature>
<keyword evidence="2 3" id="KW-0040">ANK repeat</keyword>
<organism evidence="6 7">
    <name type="scientific">Trichoderma aggressivum f. europaeum</name>
    <dbReference type="NCBI Taxonomy" id="173218"/>
    <lineage>
        <taxon>Eukaryota</taxon>
        <taxon>Fungi</taxon>
        <taxon>Dikarya</taxon>
        <taxon>Ascomycota</taxon>
        <taxon>Pezizomycotina</taxon>
        <taxon>Sordariomycetes</taxon>
        <taxon>Hypocreomycetidae</taxon>
        <taxon>Hypocreales</taxon>
        <taxon>Hypocreaceae</taxon>
        <taxon>Trichoderma</taxon>
    </lineage>
</organism>
<evidence type="ECO:0000256" key="3">
    <source>
        <dbReference type="PROSITE-ProRule" id="PRU00023"/>
    </source>
</evidence>
<gene>
    <name evidence="6" type="ORF">Triagg1_1438</name>
</gene>
<dbReference type="Pfam" id="PF24883">
    <property type="entry name" value="NPHP3_N"/>
    <property type="match status" value="1"/>
</dbReference>
<evidence type="ECO:0000259" key="5">
    <source>
        <dbReference type="Pfam" id="PF24883"/>
    </source>
</evidence>
<feature type="repeat" description="ANK" evidence="3">
    <location>
        <begin position="746"/>
        <end position="778"/>
    </location>
</feature>
<evidence type="ECO:0000256" key="2">
    <source>
        <dbReference type="ARBA" id="ARBA00023043"/>
    </source>
</evidence>
<dbReference type="Gene3D" id="1.25.40.20">
    <property type="entry name" value="Ankyrin repeat-containing domain"/>
    <property type="match status" value="6"/>
</dbReference>
<feature type="repeat" description="ANK" evidence="3">
    <location>
        <begin position="974"/>
        <end position="1006"/>
    </location>
</feature>
<dbReference type="InterPro" id="IPR035994">
    <property type="entry name" value="Nucleoside_phosphorylase_sf"/>
</dbReference>
<dbReference type="PANTHER" id="PTHR24198">
    <property type="entry name" value="ANKYRIN REPEAT AND PROTEIN KINASE DOMAIN-CONTAINING PROTEIN"/>
    <property type="match status" value="1"/>
</dbReference>
<dbReference type="Pfam" id="PF22939">
    <property type="entry name" value="WHD_GPIID"/>
    <property type="match status" value="1"/>
</dbReference>
<dbReference type="Gene3D" id="3.40.50.1580">
    <property type="entry name" value="Nucleoside phosphorylase domain"/>
    <property type="match status" value="1"/>
</dbReference>
<feature type="repeat" description="ANK" evidence="3">
    <location>
        <begin position="1308"/>
        <end position="1340"/>
    </location>
</feature>
<dbReference type="Pfam" id="PF00023">
    <property type="entry name" value="Ank"/>
    <property type="match status" value="7"/>
</dbReference>
<feature type="repeat" description="ANK" evidence="3">
    <location>
        <begin position="1275"/>
        <end position="1307"/>
    </location>
</feature>
<protein>
    <recommendedName>
        <fullName evidence="8">Nucleoside phosphorylase domain-containing protein</fullName>
    </recommendedName>
</protein>
<evidence type="ECO:0000256" key="1">
    <source>
        <dbReference type="ARBA" id="ARBA00022737"/>
    </source>
</evidence>
<feature type="repeat" description="ANK" evidence="3">
    <location>
        <begin position="813"/>
        <end position="835"/>
    </location>
</feature>
<dbReference type="Pfam" id="PF12796">
    <property type="entry name" value="Ank_2"/>
    <property type="match status" value="6"/>
</dbReference>
<dbReference type="GeneID" id="87915413"/>
<dbReference type="InterPro" id="IPR002110">
    <property type="entry name" value="Ankyrin_rpt"/>
</dbReference>
<dbReference type="RefSeq" id="XP_062759777.1">
    <property type="nucleotide sequence ID" value="XM_062895508.1"/>
</dbReference>